<evidence type="ECO:0008006" key="3">
    <source>
        <dbReference type="Google" id="ProtNLM"/>
    </source>
</evidence>
<protein>
    <recommendedName>
        <fullName evidence="3">Universal stress protein</fullName>
    </recommendedName>
</protein>
<proteinExistence type="predicted"/>
<sequence>MGPTTAQILVVANRTCPCPGLVDVIHDRVERAPAADVRIVAPALNSRLRHAFSDVDGALLQAQGRLEEVVAVLRQRGIQAAGEVGDADPFLAVADALALRPATEILVSTHPPGASNWMERGLVERLRATYGVPVTHLVSQAGLVLA</sequence>
<dbReference type="SUPFAM" id="SSF52402">
    <property type="entry name" value="Adenine nucleotide alpha hydrolases-like"/>
    <property type="match status" value="1"/>
</dbReference>
<dbReference type="Proteomes" id="UP000240739">
    <property type="component" value="Unassembled WGS sequence"/>
</dbReference>
<evidence type="ECO:0000313" key="1">
    <source>
        <dbReference type="EMBL" id="PTL58211.1"/>
    </source>
</evidence>
<comment type="caution">
    <text evidence="1">The sequence shown here is derived from an EMBL/GenBank/DDBJ whole genome shotgun (WGS) entry which is preliminary data.</text>
</comment>
<gene>
    <name evidence="1" type="ORF">C7Y72_00380</name>
</gene>
<dbReference type="AlphaFoldDB" id="A0A2T4UG41"/>
<reference evidence="1 2" key="1">
    <citation type="submission" date="2018-03" db="EMBL/GenBank/DDBJ databases">
        <title>Aquarubrobacter algicola gen. nov., sp. nov., a novel actinobacterium isolated from shallow eutrophic lake during the end of cyanobacterial harmful algal blooms.</title>
        <authorList>
            <person name="Chun S.J."/>
        </authorList>
    </citation>
    <scope>NUCLEOTIDE SEQUENCE [LARGE SCALE GENOMIC DNA]</scope>
    <source>
        <strain evidence="1 2">Seoho-28</strain>
    </source>
</reference>
<evidence type="ECO:0000313" key="2">
    <source>
        <dbReference type="Proteomes" id="UP000240739"/>
    </source>
</evidence>
<dbReference type="InterPro" id="IPR014729">
    <property type="entry name" value="Rossmann-like_a/b/a_fold"/>
</dbReference>
<dbReference type="RefSeq" id="WP_107566649.1">
    <property type="nucleotide sequence ID" value="NZ_PYYB01000001.1"/>
</dbReference>
<keyword evidence="2" id="KW-1185">Reference proteome</keyword>
<dbReference type="Gene3D" id="3.40.50.620">
    <property type="entry name" value="HUPs"/>
    <property type="match status" value="1"/>
</dbReference>
<organism evidence="1 2">
    <name type="scientific">Paraconexibacter algicola</name>
    <dbReference type="NCBI Taxonomy" id="2133960"/>
    <lineage>
        <taxon>Bacteria</taxon>
        <taxon>Bacillati</taxon>
        <taxon>Actinomycetota</taxon>
        <taxon>Thermoleophilia</taxon>
        <taxon>Solirubrobacterales</taxon>
        <taxon>Paraconexibacteraceae</taxon>
        <taxon>Paraconexibacter</taxon>
    </lineage>
</organism>
<dbReference type="OrthoDB" id="5184682at2"/>
<dbReference type="EMBL" id="PYYB01000001">
    <property type="protein sequence ID" value="PTL58211.1"/>
    <property type="molecule type" value="Genomic_DNA"/>
</dbReference>
<accession>A0A2T4UG41</accession>
<name>A0A2T4UG41_9ACTN</name>